<evidence type="ECO:0000313" key="1">
    <source>
        <dbReference type="EMBL" id="GBP30933.1"/>
    </source>
</evidence>
<reference evidence="1 2" key="1">
    <citation type="journal article" date="2019" name="Commun. Biol.">
        <title>The bagworm genome reveals a unique fibroin gene that provides high tensile strength.</title>
        <authorList>
            <person name="Kono N."/>
            <person name="Nakamura H."/>
            <person name="Ohtoshi R."/>
            <person name="Tomita M."/>
            <person name="Numata K."/>
            <person name="Arakawa K."/>
        </authorList>
    </citation>
    <scope>NUCLEOTIDE SEQUENCE [LARGE SCALE GENOMIC DNA]</scope>
</reference>
<dbReference type="EMBL" id="BGZK01000239">
    <property type="protein sequence ID" value="GBP30933.1"/>
    <property type="molecule type" value="Genomic_DNA"/>
</dbReference>
<proteinExistence type="predicted"/>
<dbReference type="Proteomes" id="UP000299102">
    <property type="component" value="Unassembled WGS sequence"/>
</dbReference>
<comment type="caution">
    <text evidence="1">The sequence shown here is derived from an EMBL/GenBank/DDBJ whole genome shotgun (WGS) entry which is preliminary data.</text>
</comment>
<gene>
    <name evidence="1" type="ORF">EVAR_28574_1</name>
</gene>
<sequence length="252" mass="28110">MVPSLSCKDAATSIAGFVSMLACNWTYPDTTSVAHKVDGSLIIFKLSSSESCCNGLFAGGIRTVQCTKLCRSELNDVMRTFNTPRPFFLLPRVSILRHWDAFVTNFAAAEFRALYRTDAPHHASKYSLSAKLRRRFFCHILGLEEEYVELDLPQFNEEEPIEESSLRRTINACTSSMTAPCQMVTVDARSSSLSKVTAQKELQWQNYEDGPTRPVKHHTLTEYGREVAVCVVAFRPESESSSGPLVSPPSIN</sequence>
<protein>
    <submittedName>
        <fullName evidence="1">Uncharacterized protein</fullName>
    </submittedName>
</protein>
<accession>A0A4C1UWQ7</accession>
<organism evidence="1 2">
    <name type="scientific">Eumeta variegata</name>
    <name type="common">Bagworm moth</name>
    <name type="synonym">Eumeta japonica</name>
    <dbReference type="NCBI Taxonomy" id="151549"/>
    <lineage>
        <taxon>Eukaryota</taxon>
        <taxon>Metazoa</taxon>
        <taxon>Ecdysozoa</taxon>
        <taxon>Arthropoda</taxon>
        <taxon>Hexapoda</taxon>
        <taxon>Insecta</taxon>
        <taxon>Pterygota</taxon>
        <taxon>Neoptera</taxon>
        <taxon>Endopterygota</taxon>
        <taxon>Lepidoptera</taxon>
        <taxon>Glossata</taxon>
        <taxon>Ditrysia</taxon>
        <taxon>Tineoidea</taxon>
        <taxon>Psychidae</taxon>
        <taxon>Oiketicinae</taxon>
        <taxon>Eumeta</taxon>
    </lineage>
</organism>
<name>A0A4C1UWQ7_EUMVA</name>
<dbReference type="AlphaFoldDB" id="A0A4C1UWQ7"/>
<keyword evidence="2" id="KW-1185">Reference proteome</keyword>
<evidence type="ECO:0000313" key="2">
    <source>
        <dbReference type="Proteomes" id="UP000299102"/>
    </source>
</evidence>